<evidence type="ECO:0000313" key="2">
    <source>
        <dbReference type="Proteomes" id="UP000623687"/>
    </source>
</evidence>
<dbReference type="AlphaFoldDB" id="A0A8H6ZTU7"/>
<protein>
    <submittedName>
        <fullName evidence="1">Uncharacterized protein</fullName>
    </submittedName>
</protein>
<dbReference type="Gene3D" id="3.40.50.1820">
    <property type="entry name" value="alpha/beta hydrolase"/>
    <property type="match status" value="1"/>
</dbReference>
<reference evidence="1" key="1">
    <citation type="submission" date="2019-07" db="EMBL/GenBank/DDBJ databases">
        <authorList>
            <person name="Palmer J.M."/>
        </authorList>
    </citation>
    <scope>NUCLEOTIDE SEQUENCE</scope>
    <source>
        <strain evidence="1">PC9</strain>
    </source>
</reference>
<dbReference type="EMBL" id="JACETU010000005">
    <property type="protein sequence ID" value="KAF7428171.1"/>
    <property type="molecule type" value="Genomic_DNA"/>
</dbReference>
<dbReference type="GO" id="GO:0006629">
    <property type="term" value="P:lipid metabolic process"/>
    <property type="evidence" value="ECO:0007669"/>
    <property type="project" value="InterPro"/>
</dbReference>
<dbReference type="GO" id="GO:0008374">
    <property type="term" value="F:O-acyltransferase activity"/>
    <property type="evidence" value="ECO:0007669"/>
    <property type="project" value="InterPro"/>
</dbReference>
<sequence>MLFIQANDIEEMHAQLAVFMNEFEISVPQLPDLDLSRVREEWSRLRNNIPEVWKFNRDGREFQVGEMMKARDLSAEYPLVLVPGIVSTGLESWSTSPDYRAFFREKLWGGFNMVSQVTFNKEKWIAAMMLDPITGLDPPGAKIRAAEGFDAASTFIQGYWLWSKIIENLAVVNYDSNNLHLAPYDWRLSFWNLEERDGYFSKLKSTIEGYKSVTQ</sequence>
<dbReference type="VEuPathDB" id="FungiDB:PC9H_007392"/>
<evidence type="ECO:0000313" key="1">
    <source>
        <dbReference type="EMBL" id="KAF7428171.1"/>
    </source>
</evidence>
<dbReference type="Proteomes" id="UP000623687">
    <property type="component" value="Unassembled WGS sequence"/>
</dbReference>
<keyword evidence="2" id="KW-1185">Reference proteome</keyword>
<dbReference type="PANTHER" id="PTHR11440">
    <property type="entry name" value="LECITHIN-CHOLESTEROL ACYLTRANSFERASE-RELATED"/>
    <property type="match status" value="1"/>
</dbReference>
<gene>
    <name evidence="1" type="ORF">PC9H_007392</name>
</gene>
<dbReference type="RefSeq" id="XP_036630543.1">
    <property type="nucleotide sequence ID" value="XM_036776923.1"/>
</dbReference>
<dbReference type="GeneID" id="59377210"/>
<dbReference type="InterPro" id="IPR029058">
    <property type="entry name" value="AB_hydrolase_fold"/>
</dbReference>
<accession>A0A8H6ZTU7</accession>
<dbReference type="OrthoDB" id="190846at2759"/>
<comment type="caution">
    <text evidence="1">The sequence shown here is derived from an EMBL/GenBank/DDBJ whole genome shotgun (WGS) entry which is preliminary data.</text>
</comment>
<name>A0A8H6ZTU7_PLEOS</name>
<dbReference type="Pfam" id="PF02450">
    <property type="entry name" value="LCAT"/>
    <property type="match status" value="1"/>
</dbReference>
<organism evidence="1 2">
    <name type="scientific">Pleurotus ostreatus</name>
    <name type="common">Oyster mushroom</name>
    <name type="synonym">White-rot fungus</name>
    <dbReference type="NCBI Taxonomy" id="5322"/>
    <lineage>
        <taxon>Eukaryota</taxon>
        <taxon>Fungi</taxon>
        <taxon>Dikarya</taxon>
        <taxon>Basidiomycota</taxon>
        <taxon>Agaricomycotina</taxon>
        <taxon>Agaricomycetes</taxon>
        <taxon>Agaricomycetidae</taxon>
        <taxon>Agaricales</taxon>
        <taxon>Pleurotineae</taxon>
        <taxon>Pleurotaceae</taxon>
        <taxon>Pleurotus</taxon>
    </lineage>
</organism>
<proteinExistence type="predicted"/>
<dbReference type="InterPro" id="IPR003386">
    <property type="entry name" value="LACT/PDAT_acylTrfase"/>
</dbReference>